<dbReference type="SUPFAM" id="SSF50978">
    <property type="entry name" value="WD40 repeat-like"/>
    <property type="match status" value="1"/>
</dbReference>
<dbReference type="InterPro" id="IPR036322">
    <property type="entry name" value="WD40_repeat_dom_sf"/>
</dbReference>
<keyword evidence="3" id="KW-1185">Reference proteome</keyword>
<dbReference type="InterPro" id="IPR036047">
    <property type="entry name" value="F-box-like_dom_sf"/>
</dbReference>
<dbReference type="InterPro" id="IPR001810">
    <property type="entry name" value="F-box_dom"/>
</dbReference>
<name>A0AAW0BW20_9AGAR</name>
<dbReference type="AlphaFoldDB" id="A0AAW0BW20"/>
<organism evidence="2 3">
    <name type="scientific">Paramarasmius palmivorus</name>
    <dbReference type="NCBI Taxonomy" id="297713"/>
    <lineage>
        <taxon>Eukaryota</taxon>
        <taxon>Fungi</taxon>
        <taxon>Dikarya</taxon>
        <taxon>Basidiomycota</taxon>
        <taxon>Agaricomycotina</taxon>
        <taxon>Agaricomycetes</taxon>
        <taxon>Agaricomycetidae</taxon>
        <taxon>Agaricales</taxon>
        <taxon>Marasmiineae</taxon>
        <taxon>Marasmiaceae</taxon>
        <taxon>Paramarasmius</taxon>
    </lineage>
</organism>
<protein>
    <recommendedName>
        <fullName evidence="1">F-box domain-containing protein</fullName>
    </recommendedName>
</protein>
<dbReference type="PROSITE" id="PS50181">
    <property type="entry name" value="FBOX"/>
    <property type="match status" value="1"/>
</dbReference>
<evidence type="ECO:0000313" key="3">
    <source>
        <dbReference type="Proteomes" id="UP001383192"/>
    </source>
</evidence>
<dbReference type="CDD" id="cd09917">
    <property type="entry name" value="F-box_SF"/>
    <property type="match status" value="1"/>
</dbReference>
<dbReference type="Proteomes" id="UP001383192">
    <property type="component" value="Unassembled WGS sequence"/>
</dbReference>
<proteinExistence type="predicted"/>
<reference evidence="2 3" key="1">
    <citation type="submission" date="2024-01" db="EMBL/GenBank/DDBJ databases">
        <title>A draft genome for a cacao thread blight-causing isolate of Paramarasmius palmivorus.</title>
        <authorList>
            <person name="Baruah I.K."/>
            <person name="Bukari Y."/>
            <person name="Amoako-Attah I."/>
            <person name="Meinhardt L.W."/>
            <person name="Bailey B.A."/>
            <person name="Cohen S.P."/>
        </authorList>
    </citation>
    <scope>NUCLEOTIDE SEQUENCE [LARGE SCALE GENOMIC DNA]</scope>
    <source>
        <strain evidence="2 3">GH-12</strain>
    </source>
</reference>
<sequence length="668" mass="74305">MLDRLPAEVTLLVLSTLPIPCIHSLRLVSQAWNEFILTNEAAIYHSAAVVHGYISSTSEGIDTLPQKYSPKVLSEMGENWKTFCQRRAQLEKAWNGLAPSRLVKYTATGRSVHRIKVDEINGFIITSYTDRASRATGLIVSDMSKDDVLWSLPTTYVKEYAHIEYQNGYLIFDRIGGKKEVWRLATIHDPSPPDPTEQTIQLPPPYPQQDQLTASLTAAAAYTHTYPRGHFVPHALLQFPRPTRAFRFVYPTLLVGGWDEAYCWDVPTRKLAQTISRTQEPTVPSSPSAEEGDTVVLDPLGELNYVEVSEKHVFICGSNTLRVFDRQSGKCVLDMPSARRHYGSKVVKVTGEAETQTPTPSYAVAASFNPDWKWRIVGAGEGSVLARLRSFGVDPDPEDHRRVHDEFVAVHVSPCGSHFVAMLCSSSLVVVRDFLSVPLRDQEALSEHATQLVLGTQNSPAKYLAFDRGKVAVATTTGLFVLDIKDFIPSTSPTPFTSPGTSPVPSTSLTLSWDAEQFPADSFPPSPLKLNICRVPEFNYIPLLGGISCLQISDSGLYLNWDPAQLRLAMWEKRLQRASTSAPSSPLENTMPGSFGDVEEQESEVERQFFASEDTFRQTMKRKGRYGVLPTGDLVVMLDQGELRYSVACAGTELSWVSRYTLEYDTEE</sequence>
<dbReference type="Gene3D" id="1.20.1280.50">
    <property type="match status" value="1"/>
</dbReference>
<accession>A0AAW0BW20</accession>
<gene>
    <name evidence="2" type="ORF">VNI00_013941</name>
</gene>
<comment type="caution">
    <text evidence="2">The sequence shown here is derived from an EMBL/GenBank/DDBJ whole genome shotgun (WGS) entry which is preliminary data.</text>
</comment>
<dbReference type="Pfam" id="PF00646">
    <property type="entry name" value="F-box"/>
    <property type="match status" value="1"/>
</dbReference>
<dbReference type="SUPFAM" id="SSF81383">
    <property type="entry name" value="F-box domain"/>
    <property type="match status" value="1"/>
</dbReference>
<evidence type="ECO:0000313" key="2">
    <source>
        <dbReference type="EMBL" id="KAK7030833.1"/>
    </source>
</evidence>
<dbReference type="EMBL" id="JAYKXP010000074">
    <property type="protein sequence ID" value="KAK7030833.1"/>
    <property type="molecule type" value="Genomic_DNA"/>
</dbReference>
<feature type="domain" description="F-box" evidence="1">
    <location>
        <begin position="1"/>
        <end position="47"/>
    </location>
</feature>
<evidence type="ECO:0000259" key="1">
    <source>
        <dbReference type="PROSITE" id="PS50181"/>
    </source>
</evidence>